<organism evidence="1 2">
    <name type="scientific">Methylobacterium hispanicum</name>
    <dbReference type="NCBI Taxonomy" id="270350"/>
    <lineage>
        <taxon>Bacteria</taxon>
        <taxon>Pseudomonadati</taxon>
        <taxon>Pseudomonadota</taxon>
        <taxon>Alphaproteobacteria</taxon>
        <taxon>Hyphomicrobiales</taxon>
        <taxon>Methylobacteriaceae</taxon>
        <taxon>Methylobacterium</taxon>
    </lineage>
</organism>
<evidence type="ECO:0000313" key="2">
    <source>
        <dbReference type="Proteomes" id="UP001055247"/>
    </source>
</evidence>
<proteinExistence type="predicted"/>
<dbReference type="RefSeq" id="WP_278305567.1">
    <property type="nucleotide sequence ID" value="NZ_BPQO01000055.1"/>
</dbReference>
<sequence length="41" mass="4267">MALEEDLARLLAAAQAGDAAAYRILPKACLTVVAGIARRRG</sequence>
<evidence type="ECO:0008006" key="3">
    <source>
        <dbReference type="Google" id="ProtNLM"/>
    </source>
</evidence>
<accession>A0AAV4ZYU8</accession>
<comment type="caution">
    <text evidence="1">The sequence shown here is derived from an EMBL/GenBank/DDBJ whole genome shotgun (WGS) entry which is preliminary data.</text>
</comment>
<name>A0AAV4ZYU8_9HYPH</name>
<protein>
    <recommendedName>
        <fullName evidence="3">RNA polymerase subunit sigma</fullName>
    </recommendedName>
</protein>
<evidence type="ECO:0000313" key="1">
    <source>
        <dbReference type="EMBL" id="GJD92684.1"/>
    </source>
</evidence>
<dbReference type="EMBL" id="BPQO01000055">
    <property type="protein sequence ID" value="GJD92684.1"/>
    <property type="molecule type" value="Genomic_DNA"/>
</dbReference>
<reference evidence="1" key="2">
    <citation type="submission" date="2021-08" db="EMBL/GenBank/DDBJ databases">
        <authorList>
            <person name="Tani A."/>
            <person name="Ola A."/>
            <person name="Ogura Y."/>
            <person name="Katsura K."/>
            <person name="Hayashi T."/>
        </authorList>
    </citation>
    <scope>NUCLEOTIDE SEQUENCE</scope>
    <source>
        <strain evidence="1">DSM 16372</strain>
    </source>
</reference>
<reference evidence="1" key="1">
    <citation type="journal article" date="2016" name="Front. Microbiol.">
        <title>Genome Sequence of the Piezophilic, Mesophilic Sulfate-Reducing Bacterium Desulfovibrio indicus J2T.</title>
        <authorList>
            <person name="Cao J."/>
            <person name="Maignien L."/>
            <person name="Shao Z."/>
            <person name="Alain K."/>
            <person name="Jebbar M."/>
        </authorList>
    </citation>
    <scope>NUCLEOTIDE SEQUENCE</scope>
    <source>
        <strain evidence="1">DSM 16372</strain>
    </source>
</reference>
<dbReference type="Proteomes" id="UP001055247">
    <property type="component" value="Unassembled WGS sequence"/>
</dbReference>
<dbReference type="AlphaFoldDB" id="A0AAV4ZYU8"/>
<gene>
    <name evidence="1" type="ORF">BHAOGJBA_6240</name>
</gene>
<keyword evidence="2" id="KW-1185">Reference proteome</keyword>